<name>A0ABV7DFU0_9HYPH</name>
<organism evidence="1 2">
    <name type="scientific">Shinella pollutisoli</name>
    <dbReference type="NCBI Taxonomy" id="2250594"/>
    <lineage>
        <taxon>Bacteria</taxon>
        <taxon>Pseudomonadati</taxon>
        <taxon>Pseudomonadota</taxon>
        <taxon>Alphaproteobacteria</taxon>
        <taxon>Hyphomicrobiales</taxon>
        <taxon>Rhizobiaceae</taxon>
        <taxon>Shinella</taxon>
    </lineage>
</organism>
<accession>A0ABV7DFU0</accession>
<dbReference type="Proteomes" id="UP001595377">
    <property type="component" value="Unassembled WGS sequence"/>
</dbReference>
<protein>
    <submittedName>
        <fullName evidence="1">Uncharacterized protein</fullName>
    </submittedName>
</protein>
<dbReference type="RefSeq" id="WP_257311129.1">
    <property type="nucleotide sequence ID" value="NZ_JANFDG010000001.1"/>
</dbReference>
<comment type="caution">
    <text evidence="1">The sequence shown here is derived from an EMBL/GenBank/DDBJ whole genome shotgun (WGS) entry which is preliminary data.</text>
</comment>
<dbReference type="EMBL" id="JBHRSP010000015">
    <property type="protein sequence ID" value="MFC3073194.1"/>
    <property type="molecule type" value="Genomic_DNA"/>
</dbReference>
<gene>
    <name evidence="1" type="ORF">ACFOHH_08790</name>
</gene>
<keyword evidence="2" id="KW-1185">Reference proteome</keyword>
<evidence type="ECO:0000313" key="2">
    <source>
        <dbReference type="Proteomes" id="UP001595377"/>
    </source>
</evidence>
<sequence>MENFSGLTEEPGLEPVSISAIGPGEIADMAKGPDLLSCALVNGRQERIWTIRFETIRPS</sequence>
<reference evidence="2" key="1">
    <citation type="journal article" date="2019" name="Int. J. Syst. Evol. Microbiol.">
        <title>The Global Catalogue of Microorganisms (GCM) 10K type strain sequencing project: providing services to taxonomists for standard genome sequencing and annotation.</title>
        <authorList>
            <consortium name="The Broad Institute Genomics Platform"/>
            <consortium name="The Broad Institute Genome Sequencing Center for Infectious Disease"/>
            <person name="Wu L."/>
            <person name="Ma J."/>
        </authorList>
    </citation>
    <scope>NUCLEOTIDE SEQUENCE [LARGE SCALE GENOMIC DNA]</scope>
    <source>
        <strain evidence="2">KCTC 52677</strain>
    </source>
</reference>
<proteinExistence type="predicted"/>
<evidence type="ECO:0000313" key="1">
    <source>
        <dbReference type="EMBL" id="MFC3073194.1"/>
    </source>
</evidence>